<keyword evidence="6" id="KW-0211">Defensin</keyword>
<feature type="signal peptide" evidence="9">
    <location>
        <begin position="1"/>
        <end position="20"/>
    </location>
</feature>
<keyword evidence="7" id="KW-0044">Antibiotic</keyword>
<evidence type="ECO:0000313" key="11">
    <source>
        <dbReference type="EMBL" id="AXF35737.1"/>
    </source>
</evidence>
<keyword evidence="5" id="KW-0391">Immunity</keyword>
<keyword evidence="4" id="KW-0399">Innate immunity</keyword>
<evidence type="ECO:0000256" key="4">
    <source>
        <dbReference type="ARBA" id="ARBA00022588"/>
    </source>
</evidence>
<proteinExistence type="evidence at transcript level"/>
<dbReference type="CDD" id="cd21806">
    <property type="entry name" value="DEFL_defensin-like"/>
    <property type="match status" value="1"/>
</dbReference>
<sequence>MSKLIVIAIIVSFCIVQTFAVPISEEFEGSLLRQKRVTCDLLSLEAKGIAINDSACAAHCLVLGRKGGSCKDGVCVCRN</sequence>
<dbReference type="PANTHER" id="PTHR13645:SF0">
    <property type="entry name" value="DEFENSIN"/>
    <property type="match status" value="1"/>
</dbReference>
<dbReference type="SMART" id="SM00505">
    <property type="entry name" value="Knot1"/>
    <property type="match status" value="1"/>
</dbReference>
<keyword evidence="9" id="KW-0732">Signal</keyword>
<keyword evidence="3" id="KW-0929">Antimicrobial</keyword>
<evidence type="ECO:0000256" key="6">
    <source>
        <dbReference type="ARBA" id="ARBA00022940"/>
    </source>
</evidence>
<evidence type="ECO:0000256" key="8">
    <source>
        <dbReference type="ARBA" id="ARBA00023157"/>
    </source>
</evidence>
<keyword evidence="2" id="KW-0964">Secreted</keyword>
<dbReference type="GO" id="GO:0006959">
    <property type="term" value="P:humoral immune response"/>
    <property type="evidence" value="ECO:0007669"/>
    <property type="project" value="TreeGrafter"/>
</dbReference>
<evidence type="ECO:0000256" key="1">
    <source>
        <dbReference type="ARBA" id="ARBA00004613"/>
    </source>
</evidence>
<reference evidence="11" key="1">
    <citation type="submission" date="2017-05" db="EMBL/GenBank/DDBJ databases">
        <authorList>
            <person name="Huang Y."/>
            <person name="Shu C."/>
        </authorList>
    </citation>
    <scope>NUCLEOTIDE SEQUENCE</scope>
</reference>
<name>A0A8D4IZJ9_HOLOL</name>
<feature type="domain" description="Knottins-like" evidence="10">
    <location>
        <begin position="38"/>
        <end position="79"/>
    </location>
</feature>
<dbReference type="InterPro" id="IPR001542">
    <property type="entry name" value="Defensin_invertebrate/fungal"/>
</dbReference>
<evidence type="ECO:0000256" key="3">
    <source>
        <dbReference type="ARBA" id="ARBA00022529"/>
    </source>
</evidence>
<evidence type="ECO:0000256" key="9">
    <source>
        <dbReference type="SAM" id="SignalP"/>
    </source>
</evidence>
<feature type="chain" id="PRO_5034028401" evidence="9">
    <location>
        <begin position="21"/>
        <end position="79"/>
    </location>
</feature>
<evidence type="ECO:0000256" key="5">
    <source>
        <dbReference type="ARBA" id="ARBA00022859"/>
    </source>
</evidence>
<dbReference type="AlphaFoldDB" id="A0A8D4IZJ9"/>
<protein>
    <submittedName>
        <fullName evidence="11">Defensin 1</fullName>
    </submittedName>
</protein>
<organism evidence="11">
    <name type="scientific">Holotrichia oblita</name>
    <name type="common">Chafer beetle</name>
    <dbReference type="NCBI Taxonomy" id="644536"/>
    <lineage>
        <taxon>Eukaryota</taxon>
        <taxon>Metazoa</taxon>
        <taxon>Ecdysozoa</taxon>
        <taxon>Arthropoda</taxon>
        <taxon>Hexapoda</taxon>
        <taxon>Insecta</taxon>
        <taxon>Pterygota</taxon>
        <taxon>Neoptera</taxon>
        <taxon>Endopterygota</taxon>
        <taxon>Coleoptera</taxon>
        <taxon>Polyphaga</taxon>
        <taxon>Scarabaeiformia</taxon>
        <taxon>Scarabaeidae</taxon>
        <taxon>Melolonthinae</taxon>
        <taxon>Holotrichia</taxon>
    </lineage>
</organism>
<dbReference type="GO" id="GO:0042742">
    <property type="term" value="P:defense response to bacterium"/>
    <property type="evidence" value="ECO:0007669"/>
    <property type="project" value="UniProtKB-KW"/>
</dbReference>
<dbReference type="PANTHER" id="PTHR13645">
    <property type="entry name" value="DEFENSIN"/>
    <property type="match status" value="1"/>
</dbReference>
<accession>A0A8D4IZJ9</accession>
<dbReference type="EMBL" id="MF167599">
    <property type="protein sequence ID" value="AXF35737.1"/>
    <property type="molecule type" value="mRNA"/>
</dbReference>
<dbReference type="GO" id="GO:0005615">
    <property type="term" value="C:extracellular space"/>
    <property type="evidence" value="ECO:0007669"/>
    <property type="project" value="TreeGrafter"/>
</dbReference>
<keyword evidence="8" id="KW-1015">Disulfide bond</keyword>
<evidence type="ECO:0000256" key="2">
    <source>
        <dbReference type="ARBA" id="ARBA00022525"/>
    </source>
</evidence>
<dbReference type="GO" id="GO:0045087">
    <property type="term" value="P:innate immune response"/>
    <property type="evidence" value="ECO:0007669"/>
    <property type="project" value="UniProtKB-KW"/>
</dbReference>
<evidence type="ECO:0000256" key="7">
    <source>
        <dbReference type="ARBA" id="ARBA00023022"/>
    </source>
</evidence>
<comment type="subcellular location">
    <subcellularLocation>
        <location evidence="1">Secreted</location>
    </subcellularLocation>
</comment>
<dbReference type="Pfam" id="PF01097">
    <property type="entry name" value="Defensin_2"/>
    <property type="match status" value="1"/>
</dbReference>
<dbReference type="InterPro" id="IPR003614">
    <property type="entry name" value="Knottins"/>
</dbReference>
<evidence type="ECO:0000259" key="10">
    <source>
        <dbReference type="SMART" id="SM00505"/>
    </source>
</evidence>